<keyword evidence="3 7" id="KW-0418">Kinase</keyword>
<dbReference type="Gene3D" id="1.10.10.1320">
    <property type="entry name" value="Anti-sigma factor, zinc-finger domain"/>
    <property type="match status" value="1"/>
</dbReference>
<keyword evidence="2 5" id="KW-0547">Nucleotide-binding</keyword>
<dbReference type="PANTHER" id="PTHR43289:SF6">
    <property type="entry name" value="SERINE_THREONINE-PROTEIN KINASE NEKL-3"/>
    <property type="match status" value="1"/>
</dbReference>
<name>A0A518CLM1_9PLAN</name>
<dbReference type="OrthoDB" id="6111975at2"/>
<feature type="binding site" evidence="5">
    <location>
        <position position="150"/>
    </location>
    <ligand>
        <name>ATP</name>
        <dbReference type="ChEBI" id="CHEBI:30616"/>
    </ligand>
</feature>
<protein>
    <submittedName>
        <fullName evidence="7">Serine/threonine-protein kinase PrkC</fullName>
        <ecNumber evidence="7">2.7.11.1</ecNumber>
    </submittedName>
</protein>
<dbReference type="PROSITE" id="PS00107">
    <property type="entry name" value="PROTEIN_KINASE_ATP"/>
    <property type="match status" value="1"/>
</dbReference>
<dbReference type="PROSITE" id="PS50011">
    <property type="entry name" value="PROTEIN_KINASE_DOM"/>
    <property type="match status" value="1"/>
</dbReference>
<evidence type="ECO:0000256" key="4">
    <source>
        <dbReference type="ARBA" id="ARBA00022840"/>
    </source>
</evidence>
<sequence>MPAISMKPCPPSEALRRYSLGNYNDDEGSVIEEHLTQCSSCEETLSQFDASGDSLVRHLPLAQRPSETSDVNNPGWLQQLMSGPPAENSDDADDAILAEPLQDGETTFGAYQLFGVLGKGGMGVVYDARHRQLGRPVAIKVVSPKLVAAKEAQRRFNREIEVLGALNHPGIVSATDAGRVGGAAYLVMERIDGVDLAALVRKTGPLSVSETCEIVRQLALALAAAHEAGAIHRDVKPSNVMIDRTGRAKLLDFGLAHLSDTIHNHSETSLGRLLGTLDYMAPEQADGAGITPAVDLYGLGASLFFLLTGRPPKTGEGERTLIQQIRAITEAEALRLDELRNDVPKELVDLVANLLENDAVQRISDAKEVATLLAQWTGPGVDQALKELVATIDIAEPRTAEEDSAVKESLLELLGDDAEEVLSTQAVPKPKTTGSGNRNGRRIMIAFAAMAPLLLLGIVIFLKTGEGTLRIESEVDDISVEVLDEQDQVQNLQIKNKEGETVLRAGKYKVRIKGSHDSIKVEPDEFVLTRNETEVARITRVNETTLLDKPTSAREPLFQGKSSSEWQKIFNKETDPIAKMNAGIALLSMSRHLEDQAQFRRILEIGGSVLSDAVGSRGEKMAVDLFFGRIYTFPDWPQSDEIKKKWDYFCETAQILCQQIDPMVIAKEITSQNLATDEFLFALTLHAAANDWEKALSVSISRNPKAIDLILTQFRHPDSTYLNRAALLARNNYLYLEKATEEAKEQLRLDMRTASQQFSEEFQSDEDRLFAEQLLNAAIHLKMQTPDLARITRMLLLIPASTFHGLGNNVRSRFLISDSFVSAEQETNLSTVRENSLPLWKLWVEEVADWLRKHPEDSPDANTMLQSLETTLRIRTEEDDWNLEGLREQLLLRLQRRYPPEPAETIKEVHTSTEDLLKYFVLAGGDLPEFVFENRPLTFNQSTLSQFQYLANEASDKAELNRHREMLTGLIATDPVTTIRIAIQSTGVQDFQSAFWLLQATVVPQKQHYFYESSIDPLFLLAVLSHFTGENEAVDERILSLFTDSAHRSDGFEGQLRKTMSVPFATRGLVKKYLGHMREKAVNKNLIEEIDKLLPMDYLEKSKTNAERVDNSTNIDPKTLAGMVALFNEQTADQRKELFEPDIPELTIEQLKQGIKAAAEIKRKLGYPDIAKLLDQIVSTGKLGNESRFLVGETGSGEGERIHRRILPSFALSLPGEKRHLIMLSSLDLTYRGDGFRSSTYGDDAPSRIQRREQEVSEEDENLSESLIVKRVSHKYDVSDIPADEHEALRSLLERLASVPDAVTTISQKGDEPDIWYINTKVEAHQRVRDKLKAWRNGDQSIPESLGLLEVQAAENLEEETDDNTPQPDIPPVKIRVVNEHGQPIPGAEVMMRLPDVQGVKLEVTGKTDESGIAMDRVLPYGKYYTTVRLPGGWYARYKDLNVEFDKGLDLEVVAPNLNERTQLIVLNQLGPMNNEAIKHLSFGQFESHLNGSAGYFPKFIPEPDKERDVYETFPTISNGITDVSIGVRIRIDREIKQINGEPLEWSWHPEDGDVDHDKFFLAGDQVQPHFTGDWQHALPDQESKFFKFSQGSGSDRRMVGYVVYNVGKSSTGPLKLDIPTGRLTFIVMGLYGTPTEEVLNDLQFDKELGENQRVFLTNNLPNDSAWIPRIMDVEGWTYHSGNDGTHLDHLVHMSINTRLGEPVEITIASPTVEEPASK</sequence>
<dbReference type="Gene3D" id="1.10.510.10">
    <property type="entry name" value="Transferase(Phosphotransferase) domain 1"/>
    <property type="match status" value="1"/>
</dbReference>
<evidence type="ECO:0000259" key="6">
    <source>
        <dbReference type="PROSITE" id="PS50011"/>
    </source>
</evidence>
<keyword evidence="4 5" id="KW-0067">ATP-binding</keyword>
<organism evidence="7 8">
    <name type="scientific">Polystyrenella longa</name>
    <dbReference type="NCBI Taxonomy" id="2528007"/>
    <lineage>
        <taxon>Bacteria</taxon>
        <taxon>Pseudomonadati</taxon>
        <taxon>Planctomycetota</taxon>
        <taxon>Planctomycetia</taxon>
        <taxon>Planctomycetales</taxon>
        <taxon>Planctomycetaceae</taxon>
        <taxon>Polystyrenella</taxon>
    </lineage>
</organism>
<keyword evidence="1 7" id="KW-0808">Transferase</keyword>
<evidence type="ECO:0000313" key="8">
    <source>
        <dbReference type="Proteomes" id="UP000317178"/>
    </source>
</evidence>
<dbReference type="InterPro" id="IPR011009">
    <property type="entry name" value="Kinase-like_dom_sf"/>
</dbReference>
<proteinExistence type="predicted"/>
<dbReference type="Proteomes" id="UP000317178">
    <property type="component" value="Chromosome"/>
</dbReference>
<dbReference type="Pfam" id="PF00069">
    <property type="entry name" value="Pkinase"/>
    <property type="match status" value="1"/>
</dbReference>
<evidence type="ECO:0000256" key="5">
    <source>
        <dbReference type="PROSITE-ProRule" id="PRU10141"/>
    </source>
</evidence>
<evidence type="ECO:0000256" key="2">
    <source>
        <dbReference type="ARBA" id="ARBA00022741"/>
    </source>
</evidence>
<evidence type="ECO:0000256" key="1">
    <source>
        <dbReference type="ARBA" id="ARBA00022679"/>
    </source>
</evidence>
<dbReference type="SMART" id="SM00220">
    <property type="entry name" value="S_TKc"/>
    <property type="match status" value="1"/>
</dbReference>
<evidence type="ECO:0000313" key="7">
    <source>
        <dbReference type="EMBL" id="QDU80126.1"/>
    </source>
</evidence>
<dbReference type="EC" id="2.7.11.1" evidence="7"/>
<keyword evidence="8" id="KW-1185">Reference proteome</keyword>
<dbReference type="SUPFAM" id="SSF56112">
    <property type="entry name" value="Protein kinase-like (PK-like)"/>
    <property type="match status" value="1"/>
</dbReference>
<dbReference type="InterPro" id="IPR000719">
    <property type="entry name" value="Prot_kinase_dom"/>
</dbReference>
<dbReference type="GO" id="GO:0004674">
    <property type="term" value="F:protein serine/threonine kinase activity"/>
    <property type="evidence" value="ECO:0007669"/>
    <property type="project" value="UniProtKB-EC"/>
</dbReference>
<dbReference type="InterPro" id="IPR017441">
    <property type="entry name" value="Protein_kinase_ATP_BS"/>
</dbReference>
<dbReference type="PANTHER" id="PTHR43289">
    <property type="entry name" value="MITOGEN-ACTIVATED PROTEIN KINASE KINASE KINASE 20-RELATED"/>
    <property type="match status" value="1"/>
</dbReference>
<accession>A0A518CLM1</accession>
<dbReference type="CDD" id="cd14014">
    <property type="entry name" value="STKc_PknB_like"/>
    <property type="match status" value="1"/>
</dbReference>
<dbReference type="Gene3D" id="3.30.200.20">
    <property type="entry name" value="Phosphorylase Kinase, domain 1"/>
    <property type="match status" value="1"/>
</dbReference>
<dbReference type="KEGG" id="plon:Pla110_18490"/>
<dbReference type="EMBL" id="CP036281">
    <property type="protein sequence ID" value="QDU80126.1"/>
    <property type="molecule type" value="Genomic_DNA"/>
</dbReference>
<dbReference type="InterPro" id="IPR041916">
    <property type="entry name" value="Anti_sigma_zinc_sf"/>
</dbReference>
<evidence type="ECO:0000256" key="3">
    <source>
        <dbReference type="ARBA" id="ARBA00022777"/>
    </source>
</evidence>
<gene>
    <name evidence="7" type="primary">prkC_6</name>
    <name evidence="7" type="ORF">Pla110_18490</name>
</gene>
<dbReference type="RefSeq" id="WP_144995265.1">
    <property type="nucleotide sequence ID" value="NZ_CP036281.1"/>
</dbReference>
<dbReference type="GO" id="GO:0005524">
    <property type="term" value="F:ATP binding"/>
    <property type="evidence" value="ECO:0007669"/>
    <property type="project" value="UniProtKB-UniRule"/>
</dbReference>
<reference evidence="7 8" key="1">
    <citation type="submission" date="2019-02" db="EMBL/GenBank/DDBJ databases">
        <title>Deep-cultivation of Planctomycetes and their phenomic and genomic characterization uncovers novel biology.</title>
        <authorList>
            <person name="Wiegand S."/>
            <person name="Jogler M."/>
            <person name="Boedeker C."/>
            <person name="Pinto D."/>
            <person name="Vollmers J."/>
            <person name="Rivas-Marin E."/>
            <person name="Kohn T."/>
            <person name="Peeters S.H."/>
            <person name="Heuer A."/>
            <person name="Rast P."/>
            <person name="Oberbeckmann S."/>
            <person name="Bunk B."/>
            <person name="Jeske O."/>
            <person name="Meyerdierks A."/>
            <person name="Storesund J.E."/>
            <person name="Kallscheuer N."/>
            <person name="Luecker S."/>
            <person name="Lage O.M."/>
            <person name="Pohl T."/>
            <person name="Merkel B.J."/>
            <person name="Hornburger P."/>
            <person name="Mueller R.-W."/>
            <person name="Bruemmer F."/>
            <person name="Labrenz M."/>
            <person name="Spormann A.M."/>
            <person name="Op den Camp H."/>
            <person name="Overmann J."/>
            <person name="Amann R."/>
            <person name="Jetten M.S.M."/>
            <person name="Mascher T."/>
            <person name="Medema M.H."/>
            <person name="Devos D.P."/>
            <person name="Kaster A.-K."/>
            <person name="Ovreas L."/>
            <person name="Rohde M."/>
            <person name="Galperin M.Y."/>
            <person name="Jogler C."/>
        </authorList>
    </citation>
    <scope>NUCLEOTIDE SEQUENCE [LARGE SCALE GENOMIC DNA]</scope>
    <source>
        <strain evidence="7 8">Pla110</strain>
    </source>
</reference>
<feature type="domain" description="Protein kinase" evidence="6">
    <location>
        <begin position="111"/>
        <end position="377"/>
    </location>
</feature>